<reference evidence="9" key="1">
    <citation type="journal article" date="2019" name="Int. J. Syst. Evol. Microbiol.">
        <title>The Global Catalogue of Microorganisms (GCM) 10K type strain sequencing project: providing services to taxonomists for standard genome sequencing and annotation.</title>
        <authorList>
            <consortium name="The Broad Institute Genomics Platform"/>
            <consortium name="The Broad Institute Genome Sequencing Center for Infectious Disease"/>
            <person name="Wu L."/>
            <person name="Ma J."/>
        </authorList>
    </citation>
    <scope>NUCLEOTIDE SEQUENCE [LARGE SCALE GENOMIC DNA]</scope>
    <source>
        <strain evidence="9">CCUG 55590</strain>
    </source>
</reference>
<evidence type="ECO:0000256" key="6">
    <source>
        <dbReference type="SAM" id="Phobius"/>
    </source>
</evidence>
<keyword evidence="4 6" id="KW-1133">Transmembrane helix</keyword>
<evidence type="ECO:0000256" key="1">
    <source>
        <dbReference type="ARBA" id="ARBA00004162"/>
    </source>
</evidence>
<accession>A0ABW2PNW0</accession>
<dbReference type="Proteomes" id="UP001596439">
    <property type="component" value="Unassembled WGS sequence"/>
</dbReference>
<evidence type="ECO:0000313" key="8">
    <source>
        <dbReference type="EMBL" id="MFC7391138.1"/>
    </source>
</evidence>
<organism evidence="8 9">
    <name type="scientific">Exiguobacterium aestuarii</name>
    <dbReference type="NCBI Taxonomy" id="273527"/>
    <lineage>
        <taxon>Bacteria</taxon>
        <taxon>Bacillati</taxon>
        <taxon>Bacillota</taxon>
        <taxon>Bacilli</taxon>
        <taxon>Bacillales</taxon>
        <taxon>Bacillales Family XII. Incertae Sedis</taxon>
        <taxon>Exiguobacterium</taxon>
    </lineage>
</organism>
<keyword evidence="3 6" id="KW-0812">Transmembrane</keyword>
<dbReference type="InterPro" id="IPR052027">
    <property type="entry name" value="PspC"/>
</dbReference>
<comment type="subcellular location">
    <subcellularLocation>
        <location evidence="1">Cell membrane</location>
        <topology evidence="1">Single-pass membrane protein</topology>
    </subcellularLocation>
</comment>
<evidence type="ECO:0000256" key="5">
    <source>
        <dbReference type="ARBA" id="ARBA00023136"/>
    </source>
</evidence>
<protein>
    <submittedName>
        <fullName evidence="8">PspC domain-containing protein</fullName>
    </submittedName>
</protein>
<proteinExistence type="predicted"/>
<dbReference type="PANTHER" id="PTHR33885:SF3">
    <property type="entry name" value="PHAGE SHOCK PROTEIN C"/>
    <property type="match status" value="1"/>
</dbReference>
<dbReference type="InterPro" id="IPR007168">
    <property type="entry name" value="Phageshock_PspC_N"/>
</dbReference>
<evidence type="ECO:0000256" key="3">
    <source>
        <dbReference type="ARBA" id="ARBA00022692"/>
    </source>
</evidence>
<keyword evidence="9" id="KW-1185">Reference proteome</keyword>
<evidence type="ECO:0000313" key="9">
    <source>
        <dbReference type="Proteomes" id="UP001596439"/>
    </source>
</evidence>
<keyword evidence="2" id="KW-1003">Cell membrane</keyword>
<evidence type="ECO:0000259" key="7">
    <source>
        <dbReference type="Pfam" id="PF04024"/>
    </source>
</evidence>
<evidence type="ECO:0000256" key="2">
    <source>
        <dbReference type="ARBA" id="ARBA00022475"/>
    </source>
</evidence>
<gene>
    <name evidence="8" type="ORF">ACFQO8_13445</name>
</gene>
<comment type="caution">
    <text evidence="8">The sequence shown here is derived from an EMBL/GenBank/DDBJ whole genome shotgun (WGS) entry which is preliminary data.</text>
</comment>
<evidence type="ECO:0000256" key="4">
    <source>
        <dbReference type="ARBA" id="ARBA00022989"/>
    </source>
</evidence>
<feature type="transmembrane region" description="Helical" evidence="6">
    <location>
        <begin position="34"/>
        <end position="53"/>
    </location>
</feature>
<dbReference type="EMBL" id="JBHTCE010000004">
    <property type="protein sequence ID" value="MFC7391138.1"/>
    <property type="molecule type" value="Genomic_DNA"/>
</dbReference>
<keyword evidence="5 6" id="KW-0472">Membrane</keyword>
<name>A0ABW2PNW0_9BACL</name>
<sequence length="60" mass="6834">MQRTLRKSATDRSIAGVCGGIAEYVNISSFEIRLLFVFLPANFLIYILLANLMKDEPHYL</sequence>
<dbReference type="PANTHER" id="PTHR33885">
    <property type="entry name" value="PHAGE SHOCK PROTEIN C"/>
    <property type="match status" value="1"/>
</dbReference>
<feature type="domain" description="Phage shock protein PspC N-terminal" evidence="7">
    <location>
        <begin position="3"/>
        <end position="55"/>
    </location>
</feature>
<dbReference type="RefSeq" id="WP_214790858.1">
    <property type="nucleotide sequence ID" value="NZ_JANIEL010000068.1"/>
</dbReference>
<dbReference type="Pfam" id="PF04024">
    <property type="entry name" value="PspC"/>
    <property type="match status" value="1"/>
</dbReference>